<evidence type="ECO:0000313" key="2">
    <source>
        <dbReference type="Proteomes" id="UP001215598"/>
    </source>
</evidence>
<dbReference type="Proteomes" id="UP001215598">
    <property type="component" value="Unassembled WGS sequence"/>
</dbReference>
<sequence length="152" mass="17186">MSSSAKKASQFCPFCRTKSSAATSGEALWVVPRGEGFDYKDFEMPNVFPNGCISIYVPTLPGTDLELQAAWRIYIDSGRYAAPMNKCVKHKFNVDWPGNIVMAKHRRRSDHIAQVAYGEEDFADVVLALWLKEFVHVKNRLGVKLFFHSEPV</sequence>
<evidence type="ECO:0000313" key="1">
    <source>
        <dbReference type="EMBL" id="KAJ7730778.1"/>
    </source>
</evidence>
<protein>
    <submittedName>
        <fullName evidence="1">Uncharacterized protein</fullName>
    </submittedName>
</protein>
<reference evidence="1" key="1">
    <citation type="submission" date="2023-03" db="EMBL/GenBank/DDBJ databases">
        <title>Massive genome expansion in bonnet fungi (Mycena s.s.) driven by repeated elements and novel gene families across ecological guilds.</title>
        <authorList>
            <consortium name="Lawrence Berkeley National Laboratory"/>
            <person name="Harder C.B."/>
            <person name="Miyauchi S."/>
            <person name="Viragh M."/>
            <person name="Kuo A."/>
            <person name="Thoen E."/>
            <person name="Andreopoulos B."/>
            <person name="Lu D."/>
            <person name="Skrede I."/>
            <person name="Drula E."/>
            <person name="Henrissat B."/>
            <person name="Morin E."/>
            <person name="Kohler A."/>
            <person name="Barry K."/>
            <person name="LaButti K."/>
            <person name="Morin E."/>
            <person name="Salamov A."/>
            <person name="Lipzen A."/>
            <person name="Mereny Z."/>
            <person name="Hegedus B."/>
            <person name="Baldrian P."/>
            <person name="Stursova M."/>
            <person name="Weitz H."/>
            <person name="Taylor A."/>
            <person name="Grigoriev I.V."/>
            <person name="Nagy L.G."/>
            <person name="Martin F."/>
            <person name="Kauserud H."/>
        </authorList>
    </citation>
    <scope>NUCLEOTIDE SEQUENCE</scope>
    <source>
        <strain evidence="1">CBHHK182m</strain>
    </source>
</reference>
<gene>
    <name evidence="1" type="ORF">B0H16DRAFT_1733630</name>
</gene>
<dbReference type="EMBL" id="JARKIB010000157">
    <property type="protein sequence ID" value="KAJ7730778.1"/>
    <property type="molecule type" value="Genomic_DNA"/>
</dbReference>
<dbReference type="AlphaFoldDB" id="A0AAD7HZU2"/>
<proteinExistence type="predicted"/>
<accession>A0AAD7HZU2</accession>
<keyword evidence="2" id="KW-1185">Reference proteome</keyword>
<organism evidence="1 2">
    <name type="scientific">Mycena metata</name>
    <dbReference type="NCBI Taxonomy" id="1033252"/>
    <lineage>
        <taxon>Eukaryota</taxon>
        <taxon>Fungi</taxon>
        <taxon>Dikarya</taxon>
        <taxon>Basidiomycota</taxon>
        <taxon>Agaricomycotina</taxon>
        <taxon>Agaricomycetes</taxon>
        <taxon>Agaricomycetidae</taxon>
        <taxon>Agaricales</taxon>
        <taxon>Marasmiineae</taxon>
        <taxon>Mycenaceae</taxon>
        <taxon>Mycena</taxon>
    </lineage>
</organism>
<name>A0AAD7HZU2_9AGAR</name>
<comment type="caution">
    <text evidence="1">The sequence shown here is derived from an EMBL/GenBank/DDBJ whole genome shotgun (WGS) entry which is preliminary data.</text>
</comment>